<evidence type="ECO:0000313" key="1">
    <source>
        <dbReference type="EMBL" id="WMN15454.1"/>
    </source>
</evidence>
<dbReference type="EMBL" id="CP133164">
    <property type="protein sequence ID" value="WMN15454.1"/>
    <property type="molecule type" value="Genomic_DNA"/>
</dbReference>
<sequence>MTAEFSRSIRKCIDIAAELALLEQCGPAHSLDASGDFKKASRRVDYYRELYDVGTRNQDFNFMLKDQSFFQFSEQRGGEDFRFAYYPNPYSFVEYKSERVAASELLESGDITDLEFDQLISECNFTSDIPLIRYDYSPGQYCQKYHPAAHFHIGFRSENRWPVKRALTPVAFFLKILSHYYINAWRGAESPDGTNYLEQRYRMEVNACALLEINYFSEEESQRLHFV</sequence>
<keyword evidence="2" id="KW-1185">Reference proteome</keyword>
<dbReference type="RefSeq" id="WP_282877696.1">
    <property type="nucleotide sequence ID" value="NZ_CP133164.1"/>
</dbReference>
<dbReference type="InterPro" id="IPR018742">
    <property type="entry name" value="DUF2290"/>
</dbReference>
<name>A0ABY9NAI6_9PSED</name>
<accession>A0ABY9NAI6</accession>
<gene>
    <name evidence="1" type="ORF">QL104_19015</name>
</gene>
<proteinExistence type="predicted"/>
<dbReference type="Pfam" id="PF10053">
    <property type="entry name" value="DUF2290"/>
    <property type="match status" value="1"/>
</dbReference>
<evidence type="ECO:0000313" key="2">
    <source>
        <dbReference type="Proteomes" id="UP001237292"/>
    </source>
</evidence>
<reference evidence="1 2" key="1">
    <citation type="journal article" date="2023" name="Access Microbiol">
        <title>The genome of a steinernematid-associated Pseudomonas piscis bacterium encodes the biosynthesis of insect toxins.</title>
        <authorList>
            <person name="Awori R.M."/>
            <person name="Hendre P."/>
            <person name="Amugune N.O."/>
        </authorList>
    </citation>
    <scope>NUCLEOTIDE SEQUENCE [LARGE SCALE GENOMIC DNA]</scope>
    <source>
        <strain evidence="1 2">75</strain>
    </source>
</reference>
<organism evidence="1 2">
    <name type="scientific">Pseudomonas piscis</name>
    <dbReference type="NCBI Taxonomy" id="2614538"/>
    <lineage>
        <taxon>Bacteria</taxon>
        <taxon>Pseudomonadati</taxon>
        <taxon>Pseudomonadota</taxon>
        <taxon>Gammaproteobacteria</taxon>
        <taxon>Pseudomonadales</taxon>
        <taxon>Pseudomonadaceae</taxon>
        <taxon>Pseudomonas</taxon>
    </lineage>
</organism>
<dbReference type="Proteomes" id="UP001237292">
    <property type="component" value="Chromosome"/>
</dbReference>
<protein>
    <submittedName>
        <fullName evidence="1">DUF2290 domain-containing protein</fullName>
    </submittedName>
</protein>